<comment type="caution">
    <text evidence="1">The sequence shown here is derived from an EMBL/GenBank/DDBJ whole genome shotgun (WGS) entry which is preliminary data.</text>
</comment>
<sequence length="93" mass="9365">MGVAGHVDRHAQDVGGEVAAVVEIETAQEILVGFAVAGVLGDDHAGHGFQRFGRTQQRPVGQLPGGDRALGGRVGDTGQVALAAADGHFLQGG</sequence>
<protein>
    <submittedName>
        <fullName evidence="1">Uncharacterized protein</fullName>
    </submittedName>
</protein>
<gene>
    <name evidence="1" type="ORF">SDC9_204099</name>
</gene>
<proteinExistence type="predicted"/>
<evidence type="ECO:0000313" key="1">
    <source>
        <dbReference type="EMBL" id="MPN56411.1"/>
    </source>
</evidence>
<accession>A0A645IYK6</accession>
<name>A0A645IYK6_9ZZZZ</name>
<organism evidence="1">
    <name type="scientific">bioreactor metagenome</name>
    <dbReference type="NCBI Taxonomy" id="1076179"/>
    <lineage>
        <taxon>unclassified sequences</taxon>
        <taxon>metagenomes</taxon>
        <taxon>ecological metagenomes</taxon>
    </lineage>
</organism>
<reference evidence="1" key="1">
    <citation type="submission" date="2019-08" db="EMBL/GenBank/DDBJ databases">
        <authorList>
            <person name="Kucharzyk K."/>
            <person name="Murdoch R.W."/>
            <person name="Higgins S."/>
            <person name="Loffler F."/>
        </authorList>
    </citation>
    <scope>NUCLEOTIDE SEQUENCE</scope>
</reference>
<dbReference type="AlphaFoldDB" id="A0A645IYK6"/>
<dbReference type="EMBL" id="VSSQ01126709">
    <property type="protein sequence ID" value="MPN56411.1"/>
    <property type="molecule type" value="Genomic_DNA"/>
</dbReference>